<dbReference type="RefSeq" id="WP_128251350.1">
    <property type="nucleotide sequence ID" value="NZ_CP034951.1"/>
</dbReference>
<evidence type="ECO:0000313" key="3">
    <source>
        <dbReference type="Proteomes" id="UP000285517"/>
    </source>
</evidence>
<dbReference type="Gene3D" id="3.40.50.150">
    <property type="entry name" value="Vaccinia Virus protein VP39"/>
    <property type="match status" value="1"/>
</dbReference>
<dbReference type="SUPFAM" id="SSF53335">
    <property type="entry name" value="S-adenosyl-L-methionine-dependent methyltransferases"/>
    <property type="match status" value="1"/>
</dbReference>
<reference evidence="2 3" key="1">
    <citation type="submission" date="2019-01" db="EMBL/GenBank/DDBJ databases">
        <title>Complete genome sequencing of Aequorivita sp. H23M31.</title>
        <authorList>
            <person name="Bae J.-W."/>
        </authorList>
    </citation>
    <scope>NUCLEOTIDE SEQUENCE [LARGE SCALE GENOMIC DNA]</scope>
    <source>
        <strain evidence="2 3">H23M31</strain>
    </source>
</reference>
<dbReference type="AlphaFoldDB" id="A0A410G6U3"/>
<dbReference type="GO" id="GO:0008757">
    <property type="term" value="F:S-adenosylmethionine-dependent methyltransferase activity"/>
    <property type="evidence" value="ECO:0007669"/>
    <property type="project" value="InterPro"/>
</dbReference>
<dbReference type="InterPro" id="IPR013216">
    <property type="entry name" value="Methyltransf_11"/>
</dbReference>
<protein>
    <submittedName>
        <fullName evidence="2">Methyltransferase domain-containing protein</fullName>
    </submittedName>
</protein>
<evidence type="ECO:0000313" key="2">
    <source>
        <dbReference type="EMBL" id="QAA82986.1"/>
    </source>
</evidence>
<dbReference type="InterPro" id="IPR029063">
    <property type="entry name" value="SAM-dependent_MTases_sf"/>
</dbReference>
<dbReference type="EMBL" id="CP034951">
    <property type="protein sequence ID" value="QAA82986.1"/>
    <property type="molecule type" value="Genomic_DNA"/>
</dbReference>
<keyword evidence="3" id="KW-1185">Reference proteome</keyword>
<feature type="domain" description="Methyltransferase type 11" evidence="1">
    <location>
        <begin position="49"/>
        <end position="143"/>
    </location>
</feature>
<dbReference type="Pfam" id="PF08241">
    <property type="entry name" value="Methyltransf_11"/>
    <property type="match status" value="1"/>
</dbReference>
<proteinExistence type="predicted"/>
<sequence>MMSNKTINTEQGHWILAKMGKRVLRPGGKELTEKLVECLHITHQDDLVEFAPGMGFTASMLLFKKPHSYSGIELNEEAAENLRTKINGNPDACIINTSAAQTGLKDCCADKVLGEAMLTMQADHRKSEIIKEAFRILKKGGLYGIHELGLTPDDMPQETKDDIQKNLSQTIKVNARPLTKFEWCTLLKNEGFEIKEVYASPMHLLKPARVVADEGIFRTMKIGFNVLTHPAARKKIMKMRGVFQKYEKQMTAYAIVAQKPA</sequence>
<dbReference type="GO" id="GO:0032259">
    <property type="term" value="P:methylation"/>
    <property type="evidence" value="ECO:0007669"/>
    <property type="project" value="UniProtKB-KW"/>
</dbReference>
<keyword evidence="2" id="KW-0808">Transferase</keyword>
<accession>A0A410G6U3</accession>
<organism evidence="2 3">
    <name type="scientific">Aequorivita ciconiae</name>
    <dbReference type="NCBI Taxonomy" id="2494375"/>
    <lineage>
        <taxon>Bacteria</taxon>
        <taxon>Pseudomonadati</taxon>
        <taxon>Bacteroidota</taxon>
        <taxon>Flavobacteriia</taxon>
        <taxon>Flavobacteriales</taxon>
        <taxon>Flavobacteriaceae</taxon>
        <taxon>Aequorivita</taxon>
    </lineage>
</organism>
<evidence type="ECO:0000259" key="1">
    <source>
        <dbReference type="Pfam" id="PF08241"/>
    </source>
</evidence>
<gene>
    <name evidence="2" type="ORF">EI546_15245</name>
</gene>
<dbReference type="KEGG" id="aev:EI546_15245"/>
<keyword evidence="2" id="KW-0489">Methyltransferase</keyword>
<dbReference type="OrthoDB" id="43862at2"/>
<name>A0A410G6U3_9FLAO</name>
<dbReference type="Proteomes" id="UP000285517">
    <property type="component" value="Chromosome"/>
</dbReference>